<evidence type="ECO:0000313" key="5">
    <source>
        <dbReference type="EMBL" id="MBB6469365.1"/>
    </source>
</evidence>
<evidence type="ECO:0000259" key="3">
    <source>
        <dbReference type="PROSITE" id="PS50924"/>
    </source>
</evidence>
<dbReference type="InterPro" id="IPR012073">
    <property type="entry name" value="LytTR_MHYT"/>
</dbReference>
<protein>
    <submittedName>
        <fullName evidence="5">NO-binding membrane sensor protein with MHYT domain</fullName>
    </submittedName>
</protein>
<evidence type="ECO:0000313" key="6">
    <source>
        <dbReference type="Proteomes" id="UP000532373"/>
    </source>
</evidence>
<proteinExistence type="predicted"/>
<feature type="domain" description="HTH LytTR-type" evidence="4">
    <location>
        <begin position="315"/>
        <end position="420"/>
    </location>
</feature>
<dbReference type="Pfam" id="PF04397">
    <property type="entry name" value="LytTR"/>
    <property type="match status" value="1"/>
</dbReference>
<feature type="transmembrane region" description="Helical" evidence="1">
    <location>
        <begin position="61"/>
        <end position="84"/>
    </location>
</feature>
<dbReference type="EMBL" id="JACHGI010000016">
    <property type="protein sequence ID" value="MBB6469365.1"/>
    <property type="molecule type" value="Genomic_DNA"/>
</dbReference>
<dbReference type="InterPro" id="IPR005330">
    <property type="entry name" value="MHYT_dom"/>
</dbReference>
<sequence>MLGRERACGREDVSRAGTDMFVGHNPYLVALSVVIAIAGGYTGFGLAERVRTAQGVNRRKLLAWAAGFLAIGIWTMHFVGMLAAPIPDDAAYLVLPTIISFLICALVVGISLFFVSIGEPSEGRVTVSALLLGVGIVSMHYVGIHGLAGAFHIEHQHSMIMLAALIAVGTAYGGLRIFLARQVGTRLALSAVAFGIAVSGMHYTAMYGMRFQPAPDLTHHGADGFVASPQALALVVSLLCFLIAAGFLLSLVPEPRPRDGLALSGAIPEGAGQDAAAAIIVEDTAGDNNTTIPSRRRPLPLAGLGQPQPAPAPRIPLEGADGVHFIEMADVRSVTADTHYTKVHDGSRERMSPWSISEAEANLDPAFFMRVHRSHIIAISHVAFVRKEGEGAVVELDGPVPHLVPVSRAKTAELRARLGLTRRNVDQT</sequence>
<organism evidence="5 6">
    <name type="scientific">Aminobacter carboxidus</name>
    <dbReference type="NCBI Taxonomy" id="376165"/>
    <lineage>
        <taxon>Bacteria</taxon>
        <taxon>Pseudomonadati</taxon>
        <taxon>Pseudomonadota</taxon>
        <taxon>Alphaproteobacteria</taxon>
        <taxon>Hyphomicrobiales</taxon>
        <taxon>Phyllobacteriaceae</taxon>
        <taxon>Aminobacter</taxon>
    </lineage>
</organism>
<dbReference type="Gene3D" id="2.40.50.1020">
    <property type="entry name" value="LytTr DNA-binding domain"/>
    <property type="match status" value="1"/>
</dbReference>
<keyword evidence="1" id="KW-1133">Transmembrane helix</keyword>
<comment type="caution">
    <text evidence="5">The sequence shown here is derived from an EMBL/GenBank/DDBJ whole genome shotgun (WGS) entry which is preliminary data.</text>
</comment>
<feature type="transmembrane region" description="Helical" evidence="1">
    <location>
        <begin position="191"/>
        <end position="211"/>
    </location>
</feature>
<gene>
    <name evidence="5" type="ORF">HNQ96_005255</name>
</gene>
<dbReference type="SMART" id="SM00850">
    <property type="entry name" value="LytTR"/>
    <property type="match status" value="1"/>
</dbReference>
<dbReference type="GO" id="GO:0016020">
    <property type="term" value="C:membrane"/>
    <property type="evidence" value="ECO:0007669"/>
    <property type="project" value="UniProtKB-UniRule"/>
</dbReference>
<name>A0A8E1WI08_9HYPH</name>
<accession>A0A8E1WI08</accession>
<dbReference type="PANTHER" id="PTHR35152">
    <property type="entry name" value="DOMAIN SIGNALLING PROTEIN, PUTATIVE (AFU_ORTHOLOGUE AFUA_5G11310)-RELATED"/>
    <property type="match status" value="1"/>
</dbReference>
<feature type="transmembrane region" description="Helical" evidence="1">
    <location>
        <begin position="27"/>
        <end position="49"/>
    </location>
</feature>
<reference evidence="5 6" key="1">
    <citation type="submission" date="2020-08" db="EMBL/GenBank/DDBJ databases">
        <title>Genomic Encyclopedia of Type Strains, Phase IV (KMG-IV): sequencing the most valuable type-strain genomes for metagenomic binning, comparative biology and taxonomic classification.</title>
        <authorList>
            <person name="Goeker M."/>
        </authorList>
    </citation>
    <scope>NUCLEOTIDE SEQUENCE [LARGE SCALE GENOMIC DNA]</scope>
    <source>
        <strain evidence="5 6">DSM 17454</strain>
    </source>
</reference>
<dbReference type="PIRSF" id="PIRSF036615">
    <property type="entry name" value="MHYT_LytTR"/>
    <property type="match status" value="1"/>
</dbReference>
<feature type="region of interest" description="Disordered" evidence="2">
    <location>
        <begin position="286"/>
        <end position="316"/>
    </location>
</feature>
<keyword evidence="1" id="KW-0812">Transmembrane</keyword>
<dbReference type="InterPro" id="IPR007492">
    <property type="entry name" value="LytTR_DNA-bd_dom"/>
</dbReference>
<dbReference type="GO" id="GO:0003677">
    <property type="term" value="F:DNA binding"/>
    <property type="evidence" value="ECO:0007669"/>
    <property type="project" value="InterPro"/>
</dbReference>
<feature type="transmembrane region" description="Helical" evidence="1">
    <location>
        <begin position="127"/>
        <end position="153"/>
    </location>
</feature>
<evidence type="ECO:0000256" key="2">
    <source>
        <dbReference type="SAM" id="MobiDB-lite"/>
    </source>
</evidence>
<dbReference type="Proteomes" id="UP000532373">
    <property type="component" value="Unassembled WGS sequence"/>
</dbReference>
<feature type="domain" description="MHYT" evidence="3">
    <location>
        <begin position="24"/>
        <end position="212"/>
    </location>
</feature>
<keyword evidence="1" id="KW-0472">Membrane</keyword>
<dbReference type="AlphaFoldDB" id="A0A8E1WI08"/>
<feature type="transmembrane region" description="Helical" evidence="1">
    <location>
        <begin position="90"/>
        <end position="115"/>
    </location>
</feature>
<dbReference type="Pfam" id="PF03707">
    <property type="entry name" value="MHYT"/>
    <property type="match status" value="2"/>
</dbReference>
<feature type="transmembrane region" description="Helical" evidence="1">
    <location>
        <begin position="159"/>
        <end position="179"/>
    </location>
</feature>
<feature type="transmembrane region" description="Helical" evidence="1">
    <location>
        <begin position="231"/>
        <end position="252"/>
    </location>
</feature>
<dbReference type="PROSITE" id="PS50930">
    <property type="entry name" value="HTH_LYTTR"/>
    <property type="match status" value="1"/>
</dbReference>
<evidence type="ECO:0000259" key="4">
    <source>
        <dbReference type="PROSITE" id="PS50930"/>
    </source>
</evidence>
<dbReference type="PROSITE" id="PS50924">
    <property type="entry name" value="MHYT"/>
    <property type="match status" value="1"/>
</dbReference>
<evidence type="ECO:0000256" key="1">
    <source>
        <dbReference type="PROSITE-ProRule" id="PRU00244"/>
    </source>
</evidence>
<dbReference type="PANTHER" id="PTHR35152:SF1">
    <property type="entry name" value="DOMAIN SIGNALLING PROTEIN, PUTATIVE (AFU_ORTHOLOGUE AFUA_5G11310)-RELATED"/>
    <property type="match status" value="1"/>
</dbReference>